<feature type="domain" description="Heterokaryon incompatibility" evidence="1">
    <location>
        <begin position="207"/>
        <end position="340"/>
    </location>
</feature>
<evidence type="ECO:0000313" key="2">
    <source>
        <dbReference type="EMBL" id="RAR05055.1"/>
    </source>
</evidence>
<dbReference type="Proteomes" id="UP000249619">
    <property type="component" value="Unassembled WGS sequence"/>
</dbReference>
<accession>A0A364MW20</accession>
<dbReference type="STRING" id="183478.A0A364MW20"/>
<dbReference type="InterPro" id="IPR010730">
    <property type="entry name" value="HET"/>
</dbReference>
<name>A0A364MW20_STELY</name>
<evidence type="ECO:0000313" key="3">
    <source>
        <dbReference type="Proteomes" id="UP000249619"/>
    </source>
</evidence>
<dbReference type="PANTHER" id="PTHR33112:SF1">
    <property type="entry name" value="HETEROKARYON INCOMPATIBILITY DOMAIN-CONTAINING PROTEIN"/>
    <property type="match status" value="1"/>
</dbReference>
<gene>
    <name evidence="2" type="ORF">DDE83_007548</name>
</gene>
<dbReference type="AlphaFoldDB" id="A0A364MW20"/>
<evidence type="ECO:0000259" key="1">
    <source>
        <dbReference type="Pfam" id="PF06985"/>
    </source>
</evidence>
<dbReference type="EMBL" id="QGDH01000140">
    <property type="protein sequence ID" value="RAR05055.1"/>
    <property type="molecule type" value="Genomic_DNA"/>
</dbReference>
<sequence length="578" mass="66077">MPPPTHLCEKCRRLNLPYHVQREHDTAIRDLGYISGEIIDKNCSQCVQFSNILRRSSSQANTTSGSEAFSLQVKHLQLDGYSSTLLAPANRDLERDSRRYLAPVHAPPHSWVAYFGLTGQRSGRTLHLLPRQVYFIDSRSEKHSYSPFCRKLNENFADYEFLRDHLELCQSEHSNTCPTSIQDGRWLPARLIDCESRLLCPAQDKQYACLSYVWGDVPADRASSDKVFGVGIPQTVADAMVVTPELGIRYLWVDRYCIDQSNAAEKHKTIRNMDSIYRNASVTIVAAAGSDSSYGLPGVSRPRKVSRSCKIGGRTFIAVNDPAQDMRAAVWSTRGWTYQEMMLSRRLIFFTDCQIYFQCREQLVMEQLEKEWADRTTRGDFQAINPMTWLPYAHGSVYQAYDLIIEYYGRTLRYRADSINAFAGMFRDLAERTQRLAPRPSTFLSAPDLQQLCLPRENPHFYGIPVVKSIYRPCDEAKISSEFGLSLAWAVKGSQDENPLAHNQSTADHDFPSWTWASRKAQRSEHDPGELTYLGDATLKNEDPKMELSMSVTHRSGQRMNMVEYVSQTADYTFFHPW</sequence>
<keyword evidence="3" id="KW-1185">Reference proteome</keyword>
<dbReference type="PANTHER" id="PTHR33112">
    <property type="entry name" value="DOMAIN PROTEIN, PUTATIVE-RELATED"/>
    <property type="match status" value="1"/>
</dbReference>
<comment type="caution">
    <text evidence="2">The sequence shown here is derived from an EMBL/GenBank/DDBJ whole genome shotgun (WGS) entry which is preliminary data.</text>
</comment>
<organism evidence="2 3">
    <name type="scientific">Stemphylium lycopersici</name>
    <name type="common">Tomato gray leaf spot disease fungus</name>
    <name type="synonym">Thyrospora lycopersici</name>
    <dbReference type="NCBI Taxonomy" id="183478"/>
    <lineage>
        <taxon>Eukaryota</taxon>
        <taxon>Fungi</taxon>
        <taxon>Dikarya</taxon>
        <taxon>Ascomycota</taxon>
        <taxon>Pezizomycotina</taxon>
        <taxon>Dothideomycetes</taxon>
        <taxon>Pleosporomycetidae</taxon>
        <taxon>Pleosporales</taxon>
        <taxon>Pleosporineae</taxon>
        <taxon>Pleosporaceae</taxon>
        <taxon>Stemphylium</taxon>
    </lineage>
</organism>
<reference evidence="3" key="1">
    <citation type="submission" date="2018-05" db="EMBL/GenBank/DDBJ databases">
        <title>Draft genome sequence of Stemphylium lycopersici strain CIDEFI 213.</title>
        <authorList>
            <person name="Medina R."/>
            <person name="Franco M.E.E."/>
            <person name="Lucentini C.G."/>
            <person name="Saparrat M.C.N."/>
            <person name="Balatti P.A."/>
        </authorList>
    </citation>
    <scope>NUCLEOTIDE SEQUENCE [LARGE SCALE GENOMIC DNA]</scope>
    <source>
        <strain evidence="3">CIDEFI 213</strain>
    </source>
</reference>
<proteinExistence type="predicted"/>
<protein>
    <submittedName>
        <fullName evidence="2">HET-domain-containing protein</fullName>
    </submittedName>
</protein>
<dbReference type="Pfam" id="PF06985">
    <property type="entry name" value="HET"/>
    <property type="match status" value="1"/>
</dbReference>